<dbReference type="VEuPathDB" id="VectorBase:SCAU003844"/>
<reference evidence="3" key="1">
    <citation type="submission" date="2020-05" db="UniProtKB">
        <authorList>
            <consortium name="EnsemblMetazoa"/>
        </authorList>
    </citation>
    <scope>IDENTIFICATION</scope>
    <source>
        <strain evidence="3">USDA</strain>
    </source>
</reference>
<dbReference type="SUPFAM" id="SSF52540">
    <property type="entry name" value="P-loop containing nucleoside triphosphate hydrolases"/>
    <property type="match status" value="1"/>
</dbReference>
<keyword evidence="2" id="KW-0067">ATP-binding</keyword>
<sequence length="297" mass="34481">MEQICIVALIGLPAAGKTSFSKLLLKTENVPFSILHICFDNFLKCSDDNATSYRLQREEVLKFLADTIESLKNINELVANIPNLKYCSYRDCGSRQLLIVCDDNNYYASMRYKLFQIARKFCISYGQIYFECNLATAMERNASRDASVRIPENVFHKMVLNLEYPDVQKNYWEENTFTWHTEDCLKQQFIFSNIIPFLNKLFDNPLKPTEANSKHAPTKQSLVHDLDLVMRKRIGSSVNAIAKCNKGRLAFELNNKRKEILKEFQDNTEDEVSDFHKYLGLFEESLEGIETTFLKRT</sequence>
<dbReference type="PANTHER" id="PTHR20873:SF0">
    <property type="entry name" value="L-SERYL-TRNA(SEC) KINASE"/>
    <property type="match status" value="1"/>
</dbReference>
<proteinExistence type="predicted"/>
<dbReference type="InterPro" id="IPR052648">
    <property type="entry name" value="Ser-tRNA(Sec)_kinase"/>
</dbReference>
<accession>A0A1I8P0W9</accession>
<dbReference type="PANTHER" id="PTHR20873">
    <property type="entry name" value="L-SERYL-TRNA(SEC) KINASE"/>
    <property type="match status" value="1"/>
</dbReference>
<dbReference type="InterPro" id="IPR013641">
    <property type="entry name" value="KTI12/PSTK"/>
</dbReference>
<dbReference type="STRING" id="35570.A0A1I8P0W9"/>
<dbReference type="InterPro" id="IPR027417">
    <property type="entry name" value="P-loop_NTPase"/>
</dbReference>
<evidence type="ECO:0000256" key="2">
    <source>
        <dbReference type="ARBA" id="ARBA00022840"/>
    </source>
</evidence>
<dbReference type="GO" id="GO:0000049">
    <property type="term" value="F:tRNA binding"/>
    <property type="evidence" value="ECO:0007669"/>
    <property type="project" value="TreeGrafter"/>
</dbReference>
<name>A0A1I8P0W9_STOCA</name>
<dbReference type="Pfam" id="PF08433">
    <property type="entry name" value="KTI12"/>
    <property type="match status" value="1"/>
</dbReference>
<dbReference type="GO" id="GO:0016301">
    <property type="term" value="F:kinase activity"/>
    <property type="evidence" value="ECO:0007669"/>
    <property type="project" value="TreeGrafter"/>
</dbReference>
<dbReference type="Gene3D" id="3.40.50.300">
    <property type="entry name" value="P-loop containing nucleotide triphosphate hydrolases"/>
    <property type="match status" value="1"/>
</dbReference>
<dbReference type="AlphaFoldDB" id="A0A1I8P0W9"/>
<dbReference type="OrthoDB" id="9972657at2759"/>
<protein>
    <recommendedName>
        <fullName evidence="5">L-seryl-tRNA(Sec) kinase</fullName>
    </recommendedName>
</protein>
<dbReference type="GO" id="GO:0005524">
    <property type="term" value="F:ATP binding"/>
    <property type="evidence" value="ECO:0007669"/>
    <property type="project" value="UniProtKB-KW"/>
</dbReference>
<evidence type="ECO:0000313" key="3">
    <source>
        <dbReference type="EnsemblMetazoa" id="SCAU003844-PA"/>
    </source>
</evidence>
<evidence type="ECO:0000313" key="4">
    <source>
        <dbReference type="Proteomes" id="UP000095300"/>
    </source>
</evidence>
<evidence type="ECO:0008006" key="5">
    <source>
        <dbReference type="Google" id="ProtNLM"/>
    </source>
</evidence>
<evidence type="ECO:0000256" key="1">
    <source>
        <dbReference type="ARBA" id="ARBA00022741"/>
    </source>
</evidence>
<keyword evidence="1" id="KW-0547">Nucleotide-binding</keyword>
<dbReference type="EnsemblMetazoa" id="SCAU003844-RA">
    <property type="protein sequence ID" value="SCAU003844-PA"/>
    <property type="gene ID" value="SCAU003844"/>
</dbReference>
<organism evidence="3 4">
    <name type="scientific">Stomoxys calcitrans</name>
    <name type="common">Stable fly</name>
    <name type="synonym">Conops calcitrans</name>
    <dbReference type="NCBI Taxonomy" id="35570"/>
    <lineage>
        <taxon>Eukaryota</taxon>
        <taxon>Metazoa</taxon>
        <taxon>Ecdysozoa</taxon>
        <taxon>Arthropoda</taxon>
        <taxon>Hexapoda</taxon>
        <taxon>Insecta</taxon>
        <taxon>Pterygota</taxon>
        <taxon>Neoptera</taxon>
        <taxon>Endopterygota</taxon>
        <taxon>Diptera</taxon>
        <taxon>Brachycera</taxon>
        <taxon>Muscomorpha</taxon>
        <taxon>Muscoidea</taxon>
        <taxon>Muscidae</taxon>
        <taxon>Stomoxys</taxon>
    </lineage>
</organism>
<dbReference type="Proteomes" id="UP000095300">
    <property type="component" value="Unassembled WGS sequence"/>
</dbReference>
<keyword evidence="4" id="KW-1185">Reference proteome</keyword>
<gene>
    <name evidence="3" type="primary">106094461</name>
</gene>